<organism evidence="2 3">
    <name type="scientific">Methylomonas subterranea</name>
    <dbReference type="NCBI Taxonomy" id="2952225"/>
    <lineage>
        <taxon>Bacteria</taxon>
        <taxon>Pseudomonadati</taxon>
        <taxon>Pseudomonadota</taxon>
        <taxon>Gammaproteobacteria</taxon>
        <taxon>Methylococcales</taxon>
        <taxon>Methylococcaceae</taxon>
        <taxon>Methylomonas</taxon>
    </lineage>
</organism>
<evidence type="ECO:0000256" key="1">
    <source>
        <dbReference type="SAM" id="SignalP"/>
    </source>
</evidence>
<dbReference type="EMBL" id="JANIBJ010000001">
    <property type="protein sequence ID" value="MCQ8102679.1"/>
    <property type="molecule type" value="Genomic_DNA"/>
</dbReference>
<keyword evidence="3" id="KW-1185">Reference proteome</keyword>
<reference evidence="2 3" key="1">
    <citation type="submission" date="2022-07" db="EMBL/GenBank/DDBJ databases">
        <title>Methylomonas rivi sp. nov., Methylomonas rosea sp. nov., Methylomonas aureus sp. nov. and Methylomonas subterranea sp. nov., four novel methanotrophs isolated from a freshwater creek and the deep terrestrial subsurface.</title>
        <authorList>
            <person name="Abin C."/>
            <person name="Sankaranarayanan K."/>
            <person name="Garner C."/>
            <person name="Sindelar R."/>
            <person name="Kotary K."/>
            <person name="Garner R."/>
            <person name="Barclay S."/>
            <person name="Lawson P."/>
            <person name="Krumholz L."/>
        </authorList>
    </citation>
    <scope>NUCLEOTIDE SEQUENCE [LARGE SCALE GENOMIC DNA]</scope>
    <source>
        <strain evidence="2 3">SURF-2</strain>
    </source>
</reference>
<proteinExistence type="predicted"/>
<feature type="signal peptide" evidence="1">
    <location>
        <begin position="1"/>
        <end position="22"/>
    </location>
</feature>
<protein>
    <submittedName>
        <fullName evidence="2">Uncharacterized protein</fullName>
    </submittedName>
</protein>
<keyword evidence="1" id="KW-0732">Signal</keyword>
<gene>
    <name evidence="2" type="ORF">NP590_01070</name>
</gene>
<evidence type="ECO:0000313" key="2">
    <source>
        <dbReference type="EMBL" id="MCQ8102679.1"/>
    </source>
</evidence>
<comment type="caution">
    <text evidence="2">The sequence shown here is derived from an EMBL/GenBank/DDBJ whole genome shotgun (WGS) entry which is preliminary data.</text>
</comment>
<feature type="chain" id="PRO_5045602572" evidence="1">
    <location>
        <begin position="23"/>
        <end position="177"/>
    </location>
</feature>
<dbReference type="RefSeq" id="WP_256600287.1">
    <property type="nucleotide sequence ID" value="NZ_JANIBJ010000001.1"/>
</dbReference>
<sequence>MRRSVIFLLFCIAALSSFCSQAAGKYQFEPGDTVLTNCHQIYTKGTVKAQVDDGYTVHFPKKSGPINCPPFRWHAEYVLPFQSVPEYRLQFFGGLKTAKVFRLGETITLRFDTDKRIVQNKDSVDIEAEITDISSNGAVALKLLGTDPDAAAMFWKWVGSNYVDLRHDALAVERNKR</sequence>
<dbReference type="Proteomes" id="UP001524499">
    <property type="component" value="Unassembled WGS sequence"/>
</dbReference>
<accession>A0ABT1TD24</accession>
<evidence type="ECO:0000313" key="3">
    <source>
        <dbReference type="Proteomes" id="UP001524499"/>
    </source>
</evidence>
<name>A0ABT1TD24_9GAMM</name>